<evidence type="ECO:0000256" key="13">
    <source>
        <dbReference type="ARBA" id="ARBA00035100"/>
    </source>
</evidence>
<dbReference type="InterPro" id="IPR011006">
    <property type="entry name" value="CheY-like_superfamily"/>
</dbReference>
<dbReference type="Gene3D" id="2.30.30.40">
    <property type="entry name" value="SH3 Domains"/>
    <property type="match status" value="2"/>
</dbReference>
<dbReference type="SUPFAM" id="SSF52172">
    <property type="entry name" value="CheY-like"/>
    <property type="match status" value="1"/>
</dbReference>
<proteinExistence type="predicted"/>
<evidence type="ECO:0000256" key="4">
    <source>
        <dbReference type="ARBA" id="ARBA00021495"/>
    </source>
</evidence>
<dbReference type="InterPro" id="IPR004358">
    <property type="entry name" value="Sig_transdc_His_kin-like_C"/>
</dbReference>
<feature type="domain" description="CheW-like" evidence="18">
    <location>
        <begin position="619"/>
        <end position="754"/>
    </location>
</feature>
<comment type="function">
    <text evidence="13">Involved in the transmission of sensory signals from the chemoreceptors to the flagellar motors. CheA is autophosphorylated; it can transfer its phosphate group to either CheB or CheY.</text>
</comment>
<keyword evidence="6 15" id="KW-0597">Phosphoprotein</keyword>
<dbReference type="InterPro" id="IPR002545">
    <property type="entry name" value="CheW-lke_dom"/>
</dbReference>
<evidence type="ECO:0000256" key="6">
    <source>
        <dbReference type="ARBA" id="ARBA00022553"/>
    </source>
</evidence>
<feature type="domain" description="CheW-like" evidence="18">
    <location>
        <begin position="469"/>
        <end position="599"/>
    </location>
</feature>
<protein>
    <recommendedName>
        <fullName evidence="4">Chemotaxis protein CheA</fullName>
        <ecNumber evidence="2">2.7.13.3</ecNumber>
    </recommendedName>
    <alternativeName>
        <fullName evidence="3">Stage 0 sporulation protein A homolog</fullName>
    </alternativeName>
</protein>
<evidence type="ECO:0000313" key="20">
    <source>
        <dbReference type="EMBL" id="PSR26529.1"/>
    </source>
</evidence>
<dbReference type="SMART" id="SM00387">
    <property type="entry name" value="HATPase_c"/>
    <property type="match status" value="1"/>
</dbReference>
<dbReference type="SMART" id="SM00448">
    <property type="entry name" value="REC"/>
    <property type="match status" value="1"/>
</dbReference>
<dbReference type="InterPro" id="IPR008207">
    <property type="entry name" value="Sig_transdc_His_kin_Hpt_dom"/>
</dbReference>
<dbReference type="PROSITE" id="PS50110">
    <property type="entry name" value="RESPONSE_REGULATORY"/>
    <property type="match status" value="1"/>
</dbReference>
<dbReference type="CDD" id="cd00088">
    <property type="entry name" value="HPT"/>
    <property type="match status" value="1"/>
</dbReference>
<dbReference type="InterPro" id="IPR005467">
    <property type="entry name" value="His_kinase_dom"/>
</dbReference>
<reference evidence="20 21" key="1">
    <citation type="journal article" date="2014" name="BMC Genomics">
        <title>Comparison of environmental and isolate Sulfobacillus genomes reveals diverse carbon, sulfur, nitrogen, and hydrogen metabolisms.</title>
        <authorList>
            <person name="Justice N.B."/>
            <person name="Norman A."/>
            <person name="Brown C.T."/>
            <person name="Singh A."/>
            <person name="Thomas B.C."/>
            <person name="Banfield J.F."/>
        </authorList>
    </citation>
    <scope>NUCLEOTIDE SEQUENCE [LARGE SCALE GENOMIC DNA]</scope>
    <source>
        <strain evidence="20">AMDSBA1</strain>
    </source>
</reference>
<dbReference type="InterPro" id="IPR035891">
    <property type="entry name" value="CheY-binding_CheA"/>
</dbReference>
<evidence type="ECO:0000259" key="17">
    <source>
        <dbReference type="PROSITE" id="PS50110"/>
    </source>
</evidence>
<dbReference type="Proteomes" id="UP000242699">
    <property type="component" value="Unassembled WGS sequence"/>
</dbReference>
<dbReference type="PROSITE" id="PS50109">
    <property type="entry name" value="HIS_KIN"/>
    <property type="match status" value="1"/>
</dbReference>
<dbReference type="GO" id="GO:0005524">
    <property type="term" value="F:ATP binding"/>
    <property type="evidence" value="ECO:0007669"/>
    <property type="project" value="UniProtKB-KW"/>
</dbReference>
<dbReference type="Pfam" id="PF02518">
    <property type="entry name" value="HATPase_c"/>
    <property type="match status" value="1"/>
</dbReference>
<dbReference type="GO" id="GO:0006935">
    <property type="term" value="P:chemotaxis"/>
    <property type="evidence" value="ECO:0007669"/>
    <property type="project" value="UniProtKB-KW"/>
</dbReference>
<dbReference type="Gene3D" id="1.20.120.160">
    <property type="entry name" value="HPT domain"/>
    <property type="match status" value="1"/>
</dbReference>
<keyword evidence="5" id="KW-0145">Chemotaxis</keyword>
<keyword evidence="11" id="KW-0902">Two-component regulatory system</keyword>
<evidence type="ECO:0000256" key="15">
    <source>
        <dbReference type="PROSITE-ProRule" id="PRU00169"/>
    </source>
</evidence>
<gene>
    <name evidence="20" type="ORF">C7B43_13710</name>
</gene>
<evidence type="ECO:0000256" key="5">
    <source>
        <dbReference type="ARBA" id="ARBA00022500"/>
    </source>
</evidence>
<evidence type="ECO:0000256" key="9">
    <source>
        <dbReference type="ARBA" id="ARBA00022777"/>
    </source>
</evidence>
<dbReference type="SMART" id="SM00073">
    <property type="entry name" value="HPT"/>
    <property type="match status" value="1"/>
</dbReference>
<dbReference type="PRINTS" id="PR00344">
    <property type="entry name" value="BCTRLSENSOR"/>
</dbReference>
<dbReference type="EMBL" id="PXYT01000035">
    <property type="protein sequence ID" value="PSR26529.1"/>
    <property type="molecule type" value="Genomic_DNA"/>
</dbReference>
<dbReference type="Pfam" id="PF00072">
    <property type="entry name" value="Response_reg"/>
    <property type="match status" value="1"/>
</dbReference>
<evidence type="ECO:0000256" key="3">
    <source>
        <dbReference type="ARBA" id="ARBA00018672"/>
    </source>
</evidence>
<evidence type="ECO:0000313" key="21">
    <source>
        <dbReference type="Proteomes" id="UP000242699"/>
    </source>
</evidence>
<dbReference type="Pfam" id="PF07194">
    <property type="entry name" value="P2"/>
    <property type="match status" value="1"/>
</dbReference>
<evidence type="ECO:0000256" key="1">
    <source>
        <dbReference type="ARBA" id="ARBA00000085"/>
    </source>
</evidence>
<comment type="function">
    <text evidence="12">May play the central regulatory role in sporulation. It may be an element of the effector pathway responsible for the activation of sporulation genes in response to nutritional stress. Spo0A may act in concert with spo0H (a sigma factor) to control the expression of some genes that are critical to the sporulation process.</text>
</comment>
<dbReference type="FunFam" id="3.30.565.10:FF:000016">
    <property type="entry name" value="Chemotaxis protein CheA, putative"/>
    <property type="match status" value="1"/>
</dbReference>
<dbReference type="Gene3D" id="2.40.50.180">
    <property type="entry name" value="CheA-289, Domain 4"/>
    <property type="match status" value="1"/>
</dbReference>
<dbReference type="InterPro" id="IPR036641">
    <property type="entry name" value="HPT_dom_sf"/>
</dbReference>
<keyword evidence="7" id="KW-0808">Transferase</keyword>
<evidence type="ECO:0000259" key="16">
    <source>
        <dbReference type="PROSITE" id="PS50109"/>
    </source>
</evidence>
<dbReference type="PANTHER" id="PTHR43395:SF10">
    <property type="entry name" value="CHEMOTAXIS PROTEIN CHEA"/>
    <property type="match status" value="1"/>
</dbReference>
<dbReference type="Gene3D" id="3.30.70.1110">
    <property type="entry name" value="Histidine kinase CheA-like, P2 response regulator-binding domain"/>
    <property type="match status" value="1"/>
</dbReference>
<keyword evidence="8" id="KW-0547">Nucleotide-binding</keyword>
<feature type="modified residue" description="4-aspartylphosphate" evidence="15">
    <location>
        <position position="824"/>
    </location>
</feature>
<feature type="domain" description="Histidine kinase" evidence="16">
    <location>
        <begin position="239"/>
        <end position="467"/>
    </location>
</feature>
<dbReference type="InterPro" id="IPR010808">
    <property type="entry name" value="CheA_P2-bd"/>
</dbReference>
<dbReference type="SMART" id="SM00260">
    <property type="entry name" value="CheW"/>
    <property type="match status" value="2"/>
</dbReference>
<evidence type="ECO:0000256" key="7">
    <source>
        <dbReference type="ARBA" id="ARBA00022679"/>
    </source>
</evidence>
<feature type="domain" description="HPt" evidence="19">
    <location>
        <begin position="6"/>
        <end position="109"/>
    </location>
</feature>
<dbReference type="InterPro" id="IPR001789">
    <property type="entry name" value="Sig_transdc_resp-reg_receiver"/>
</dbReference>
<dbReference type="InterPro" id="IPR003594">
    <property type="entry name" value="HATPase_dom"/>
</dbReference>
<dbReference type="GO" id="GO:0000155">
    <property type="term" value="F:phosphorelay sensor kinase activity"/>
    <property type="evidence" value="ECO:0007669"/>
    <property type="project" value="InterPro"/>
</dbReference>
<dbReference type="InterPro" id="IPR051315">
    <property type="entry name" value="Bact_Chemotaxis_CheA"/>
</dbReference>
<evidence type="ECO:0000256" key="8">
    <source>
        <dbReference type="ARBA" id="ARBA00022741"/>
    </source>
</evidence>
<sequence>MTFYELTWDSPEEKELFVAELGDLLQTLEDSWLSGEPDVAAAFRAAHTIKGSAAMVGLDDWSSRAHNLEDRLDQIRKNPDDQLEESLRLDVLNFVDFIRQELNGRVNSEANAESSPQHWRITLSPACALKGARAFQILQRVGELARIVSSRPSGEDIQEFERFDGNTVDVSFEPIGDQPPVDWPEIFRSIPEVEEWEQIESMEEDPKSRGTTAAQAQQRENMIRIHPQVLEGLLDGLGELLMRHAELSHRLNETSPAVKEALDGVKQIAMNLQDMTLRARMLPLSTLFHQYPRAVHDIARKLSKDITLSVEGGETQLDRLVMDRLHEPLLHLIRNAADHGIETASERLRKGKPLAGHIFLQASSRKGRVRIVVADDGRGIDWNGLRNKAVARDVMTADQARNATSESLVAMLFLPGFSTKDQVSDLSGRGVGLDVVKDTVDQLHGDIRVESEPGRGTRFIMELPMTMAILSALLIAIGPVVLGIPVLNVERIEPWHQDDVKHTLGVDMIDDHGHPLKVTVLSQLLKIEGSDPQMVIRVQDGAVKMAFVVDTVLGQQDVVIKPLGRVMPLIPWMTGAALLGDGRVALMMDVKRLAEKVGHNDSTALPEPVAAENTRQVPGSSWLVFGVGPLYYGISVDKVQEVLLQGPVNRIVGQHPLVEGVTMIREESYPVLSGKKLMDAGDLDDGGYFIVVHMSQHRFVLSVDIVKEIVPIAWSQIQPVPHHDGLEVIMGLAEVGGMVIQLVDFDAVLSEILPNESVAGEQKDHLPSLRGVQVFLADDSRLARQKLTTALINQGAEVTAYEEGQALMTGLAQAQNLPHVVVTDVEMPKMDGYHLLEQVKAEFPGISVIVHTSLDGRLSKEHCIELGADFVLTKWDVGELVRRVGLASHQGMDNKGGRTHALIAD</sequence>
<dbReference type="PANTHER" id="PTHR43395">
    <property type="entry name" value="SENSOR HISTIDINE KINASE CHEA"/>
    <property type="match status" value="1"/>
</dbReference>
<evidence type="ECO:0000256" key="2">
    <source>
        <dbReference type="ARBA" id="ARBA00012438"/>
    </source>
</evidence>
<feature type="domain" description="Response regulatory" evidence="17">
    <location>
        <begin position="773"/>
        <end position="889"/>
    </location>
</feature>
<keyword evidence="10" id="KW-0067">ATP-binding</keyword>
<dbReference type="InterPro" id="IPR037052">
    <property type="entry name" value="CheA-like_P2_sf"/>
</dbReference>
<evidence type="ECO:0000256" key="10">
    <source>
        <dbReference type="ARBA" id="ARBA00022840"/>
    </source>
</evidence>
<dbReference type="PROSITE" id="PS50851">
    <property type="entry name" value="CHEW"/>
    <property type="match status" value="2"/>
</dbReference>
<dbReference type="Pfam" id="PF01627">
    <property type="entry name" value="Hpt"/>
    <property type="match status" value="1"/>
</dbReference>
<evidence type="ECO:0000256" key="14">
    <source>
        <dbReference type="PROSITE-ProRule" id="PRU00110"/>
    </source>
</evidence>
<comment type="caution">
    <text evidence="20">The sequence shown here is derived from an EMBL/GenBank/DDBJ whole genome shotgun (WGS) entry which is preliminary data.</text>
</comment>
<dbReference type="InterPro" id="IPR036061">
    <property type="entry name" value="CheW-like_dom_sf"/>
</dbReference>
<dbReference type="PROSITE" id="PS50894">
    <property type="entry name" value="HPT"/>
    <property type="match status" value="1"/>
</dbReference>
<dbReference type="Pfam" id="PF01584">
    <property type="entry name" value="CheW"/>
    <property type="match status" value="2"/>
</dbReference>
<keyword evidence="9" id="KW-0418">Kinase</keyword>
<dbReference type="Gene3D" id="3.30.565.10">
    <property type="entry name" value="Histidine kinase-like ATPase, C-terminal domain"/>
    <property type="match status" value="1"/>
</dbReference>
<dbReference type="SUPFAM" id="SSF55052">
    <property type="entry name" value="CheY-binding domain of CheA"/>
    <property type="match status" value="1"/>
</dbReference>
<dbReference type="SUPFAM" id="SSF47226">
    <property type="entry name" value="Histidine-containing phosphotransfer domain, HPT domain"/>
    <property type="match status" value="1"/>
</dbReference>
<feature type="modified residue" description="Phosphohistidine" evidence="14">
    <location>
        <position position="47"/>
    </location>
</feature>
<comment type="catalytic activity">
    <reaction evidence="1">
        <text>ATP + protein L-histidine = ADP + protein N-phospho-L-histidine.</text>
        <dbReference type="EC" id="2.7.13.3"/>
    </reaction>
</comment>
<name>A0A2T2WWA5_9FIRM</name>
<dbReference type="EC" id="2.7.13.3" evidence="2"/>
<organism evidence="20 21">
    <name type="scientific">Sulfobacillus benefaciens</name>
    <dbReference type="NCBI Taxonomy" id="453960"/>
    <lineage>
        <taxon>Bacteria</taxon>
        <taxon>Bacillati</taxon>
        <taxon>Bacillota</taxon>
        <taxon>Clostridia</taxon>
        <taxon>Eubacteriales</taxon>
        <taxon>Clostridiales Family XVII. Incertae Sedis</taxon>
        <taxon>Sulfobacillus</taxon>
    </lineage>
</organism>
<accession>A0A2T2WWA5</accession>
<evidence type="ECO:0000256" key="12">
    <source>
        <dbReference type="ARBA" id="ARBA00024867"/>
    </source>
</evidence>
<dbReference type="InterPro" id="IPR036890">
    <property type="entry name" value="HATPase_C_sf"/>
</dbReference>
<evidence type="ECO:0000259" key="19">
    <source>
        <dbReference type="PROSITE" id="PS50894"/>
    </source>
</evidence>
<dbReference type="Gene3D" id="3.40.50.2300">
    <property type="match status" value="1"/>
</dbReference>
<dbReference type="SUPFAM" id="SSF50341">
    <property type="entry name" value="CheW-like"/>
    <property type="match status" value="2"/>
</dbReference>
<dbReference type="SUPFAM" id="SSF55874">
    <property type="entry name" value="ATPase domain of HSP90 chaperone/DNA topoisomerase II/histidine kinase"/>
    <property type="match status" value="1"/>
</dbReference>
<dbReference type="AlphaFoldDB" id="A0A2T2WWA5"/>
<evidence type="ECO:0000256" key="11">
    <source>
        <dbReference type="ARBA" id="ARBA00023012"/>
    </source>
</evidence>
<evidence type="ECO:0000259" key="18">
    <source>
        <dbReference type="PROSITE" id="PS50851"/>
    </source>
</evidence>